<keyword evidence="5 11" id="KW-0328">Glycosyltransferase</keyword>
<evidence type="ECO:0000256" key="7">
    <source>
        <dbReference type="ARBA" id="ARBA00023918"/>
    </source>
</evidence>
<evidence type="ECO:0000256" key="9">
    <source>
        <dbReference type="ARBA" id="ARBA00023950"/>
    </source>
</evidence>
<feature type="binding site" evidence="12">
    <location>
        <position position="271"/>
    </location>
    <ligand>
        <name>a purine D-ribonucleoside</name>
        <dbReference type="ChEBI" id="CHEBI:142355"/>
    </ligand>
</feature>
<feature type="binding site" evidence="12">
    <location>
        <position position="229"/>
    </location>
    <ligand>
        <name>a purine D-ribonucleoside</name>
        <dbReference type="ChEBI" id="CHEBI:142355"/>
    </ligand>
</feature>
<sequence length="319" mass="35016">MSHNTNTSIKSAPIAESGPWAAAGEHPNAVTNRFYTYECVQEIAAFIQRLVPAKPELAIICGSGLGGLADLIVDKTVIPYSEIPHFPRSTVVGHRSNLVFGTFNGLNVVCMQGRFHPYEGYTTAMCAFPVRVMHMLGARSLVVTCAAGGLNKDYSVGDIMLIKDHLNLPSFAGNNPLIGHNDERFGPRFPPVGHAYDRQYIMKMKEIAAKYNLQLREGVYCGLGGPCYETIAEINMLRLLGGDAVGMSTVHEVTLAAHCGFRTLGIALITNKCLSDYNSTYEAVHEDVIRISKLKADELQQLIFDFVNVLKNNDLENQH</sequence>
<feature type="binding site" evidence="12">
    <location>
        <position position="94"/>
    </location>
    <ligand>
        <name>phosphate</name>
        <dbReference type="ChEBI" id="CHEBI:43474"/>
    </ligand>
</feature>
<feature type="binding site" evidence="12">
    <location>
        <position position="63"/>
    </location>
    <ligand>
        <name>phosphate</name>
        <dbReference type="ChEBI" id="CHEBI:43474"/>
    </ligand>
</feature>
<dbReference type="EC" id="2.4.2.1" evidence="3 11"/>
<evidence type="ECO:0000259" key="13">
    <source>
        <dbReference type="Pfam" id="PF01048"/>
    </source>
</evidence>
<evidence type="ECO:0000256" key="2">
    <source>
        <dbReference type="ARBA" id="ARBA00006751"/>
    </source>
</evidence>
<dbReference type="Proteomes" id="UP000663824">
    <property type="component" value="Unassembled WGS sequence"/>
</dbReference>
<dbReference type="PANTHER" id="PTHR11904:SF9">
    <property type="entry name" value="PURINE NUCLEOSIDE PHOSPHORYLASE-RELATED"/>
    <property type="match status" value="1"/>
</dbReference>
<evidence type="ECO:0000313" key="14">
    <source>
        <dbReference type="EMBL" id="CAF2076605.1"/>
    </source>
</evidence>
<evidence type="ECO:0000256" key="3">
    <source>
        <dbReference type="ARBA" id="ARBA00011886"/>
    </source>
</evidence>
<dbReference type="PANTHER" id="PTHR11904">
    <property type="entry name" value="METHYLTHIOADENOSINE/PURINE NUCLEOSIDE PHOSPHORYLASE"/>
    <property type="match status" value="1"/>
</dbReference>
<evidence type="ECO:0000256" key="8">
    <source>
        <dbReference type="ARBA" id="ARBA00023929"/>
    </source>
</evidence>
<evidence type="ECO:0000256" key="12">
    <source>
        <dbReference type="PIRSR" id="PIRSR000477-2"/>
    </source>
</evidence>
<evidence type="ECO:0000256" key="4">
    <source>
        <dbReference type="ARBA" id="ARBA00013834"/>
    </source>
</evidence>
<evidence type="ECO:0000313" key="15">
    <source>
        <dbReference type="EMBL" id="CAF4494725.1"/>
    </source>
</evidence>
<evidence type="ECO:0000256" key="6">
    <source>
        <dbReference type="ARBA" id="ARBA00022679"/>
    </source>
</evidence>
<comment type="catalytic activity">
    <reaction evidence="7">
        <text>inosine + phosphate = alpha-D-ribose 1-phosphate + hypoxanthine</text>
        <dbReference type="Rhea" id="RHEA:27646"/>
        <dbReference type="ChEBI" id="CHEBI:17368"/>
        <dbReference type="ChEBI" id="CHEBI:17596"/>
        <dbReference type="ChEBI" id="CHEBI:43474"/>
        <dbReference type="ChEBI" id="CHEBI:57720"/>
        <dbReference type="EC" id="2.4.2.1"/>
    </reaction>
</comment>
<name>A0A816RRN4_9BILA</name>
<dbReference type="Proteomes" id="UP000676336">
    <property type="component" value="Unassembled WGS sequence"/>
</dbReference>
<comment type="function">
    <text evidence="11">The purine nucleoside phosphorylases catalyze the phosphorolytic breakdown of the N-glycosidic bond in the beta-(deoxy)ribonucleoside molecules, with the formation of the corresponding free purine bases and pentose-1-phosphate.</text>
</comment>
<evidence type="ECO:0000256" key="10">
    <source>
        <dbReference type="ARBA" id="ARBA00023970"/>
    </source>
</evidence>
<feature type="binding site" evidence="12">
    <location>
        <begin position="114"/>
        <end position="116"/>
    </location>
    <ligand>
        <name>phosphate</name>
        <dbReference type="ChEBI" id="CHEBI:43474"/>
    </ligand>
</feature>
<dbReference type="InterPro" id="IPR011268">
    <property type="entry name" value="Purine_phosphorylase"/>
</dbReference>
<evidence type="ECO:0000256" key="1">
    <source>
        <dbReference type="ARBA" id="ARBA00005058"/>
    </source>
</evidence>
<evidence type="ECO:0000313" key="16">
    <source>
        <dbReference type="Proteomes" id="UP000663824"/>
    </source>
</evidence>
<protein>
    <recommendedName>
        <fullName evidence="4 11">Purine nucleoside phosphorylase</fullName>
        <ecNumber evidence="3 11">2.4.2.1</ecNumber>
    </recommendedName>
    <alternativeName>
        <fullName evidence="11">Inosine-guanosine phosphorylase</fullName>
    </alternativeName>
</protein>
<dbReference type="NCBIfam" id="NF006054">
    <property type="entry name" value="PRK08202.1"/>
    <property type="match status" value="1"/>
</dbReference>
<dbReference type="GO" id="GO:0009116">
    <property type="term" value="P:nucleoside metabolic process"/>
    <property type="evidence" value="ECO:0007669"/>
    <property type="project" value="InterPro"/>
</dbReference>
<feature type="domain" description="Nucleoside phosphorylase" evidence="13">
    <location>
        <begin position="57"/>
        <end position="306"/>
    </location>
</feature>
<dbReference type="Pfam" id="PF01048">
    <property type="entry name" value="PNP_UDP_1"/>
    <property type="match status" value="1"/>
</dbReference>
<comment type="catalytic activity">
    <reaction evidence="10">
        <text>guanosine + phosphate = alpha-D-ribose 1-phosphate + guanine</text>
        <dbReference type="Rhea" id="RHEA:13233"/>
        <dbReference type="ChEBI" id="CHEBI:16235"/>
        <dbReference type="ChEBI" id="CHEBI:16750"/>
        <dbReference type="ChEBI" id="CHEBI:43474"/>
        <dbReference type="ChEBI" id="CHEBI:57720"/>
        <dbReference type="EC" id="2.4.2.1"/>
    </reaction>
</comment>
<comment type="pathway">
    <text evidence="1 11">Purine metabolism; purine nucleoside salvage.</text>
</comment>
<dbReference type="UniPathway" id="UPA00606"/>
<accession>A0A816RRN4</accession>
<evidence type="ECO:0000256" key="5">
    <source>
        <dbReference type="ARBA" id="ARBA00022676"/>
    </source>
</evidence>
<dbReference type="FunFam" id="3.40.50.1580:FF:000004">
    <property type="entry name" value="Purine nucleoside phosphorylase"/>
    <property type="match status" value="1"/>
</dbReference>
<dbReference type="GO" id="GO:0004731">
    <property type="term" value="F:purine-nucleoside phosphorylase activity"/>
    <property type="evidence" value="ECO:0007669"/>
    <property type="project" value="UniProtKB-EC"/>
</dbReference>
<dbReference type="Gene3D" id="3.40.50.1580">
    <property type="entry name" value="Nucleoside phosphorylase domain"/>
    <property type="match status" value="1"/>
</dbReference>
<feature type="binding site" evidence="12">
    <location>
        <position position="146"/>
    </location>
    <ligand>
        <name>phosphate</name>
        <dbReference type="ChEBI" id="CHEBI:43474"/>
    </ligand>
</feature>
<dbReference type="EMBL" id="CAJOBI010080092">
    <property type="protein sequence ID" value="CAF4494725.1"/>
    <property type="molecule type" value="Genomic_DNA"/>
</dbReference>
<evidence type="ECO:0000256" key="11">
    <source>
        <dbReference type="PIRNR" id="PIRNR000477"/>
    </source>
</evidence>
<dbReference type="PIRSF" id="PIRSF000477">
    <property type="entry name" value="PurNPase"/>
    <property type="match status" value="1"/>
</dbReference>
<dbReference type="NCBIfam" id="TIGR01697">
    <property type="entry name" value="PNPH-PUNA-XAPA"/>
    <property type="match status" value="1"/>
</dbReference>
<feature type="binding site" evidence="12">
    <location>
        <position position="248"/>
    </location>
    <ligand>
        <name>phosphate</name>
        <dbReference type="ChEBI" id="CHEBI:43474"/>
    </ligand>
</feature>
<dbReference type="GO" id="GO:0005737">
    <property type="term" value="C:cytoplasm"/>
    <property type="evidence" value="ECO:0007669"/>
    <property type="project" value="TreeGrafter"/>
</dbReference>
<keyword evidence="6 11" id="KW-0808">Transferase</keyword>
<comment type="catalytic activity">
    <reaction evidence="9">
        <text>2'-deoxyinosine + phosphate = 2-deoxy-alpha-D-ribose 1-phosphate + hypoxanthine</text>
        <dbReference type="Rhea" id="RHEA:27750"/>
        <dbReference type="ChEBI" id="CHEBI:17368"/>
        <dbReference type="ChEBI" id="CHEBI:28997"/>
        <dbReference type="ChEBI" id="CHEBI:43474"/>
        <dbReference type="ChEBI" id="CHEBI:57259"/>
        <dbReference type="EC" id="2.4.2.1"/>
    </reaction>
</comment>
<comment type="similarity">
    <text evidence="2 11">Belongs to the PNP/MTAP phosphorylase family.</text>
</comment>
<organism evidence="14 16">
    <name type="scientific">Rotaria magnacalcarata</name>
    <dbReference type="NCBI Taxonomy" id="392030"/>
    <lineage>
        <taxon>Eukaryota</taxon>
        <taxon>Metazoa</taxon>
        <taxon>Spiralia</taxon>
        <taxon>Gnathifera</taxon>
        <taxon>Rotifera</taxon>
        <taxon>Eurotatoria</taxon>
        <taxon>Bdelloidea</taxon>
        <taxon>Philodinida</taxon>
        <taxon>Philodinidae</taxon>
        <taxon>Rotaria</taxon>
    </lineage>
</organism>
<dbReference type="NCBIfam" id="TIGR01700">
    <property type="entry name" value="PNPH"/>
    <property type="match status" value="1"/>
</dbReference>
<dbReference type="InterPro" id="IPR035994">
    <property type="entry name" value="Nucleoside_phosphorylase_sf"/>
</dbReference>
<dbReference type="CDD" id="cd09009">
    <property type="entry name" value="PNP-EcPNPII_like"/>
    <property type="match status" value="1"/>
</dbReference>
<dbReference type="InterPro" id="IPR000845">
    <property type="entry name" value="Nucleoside_phosphorylase_d"/>
</dbReference>
<dbReference type="EMBL" id="CAJNRE010008854">
    <property type="protein sequence ID" value="CAF2076605.1"/>
    <property type="molecule type" value="Genomic_DNA"/>
</dbReference>
<reference evidence="14" key="1">
    <citation type="submission" date="2021-02" db="EMBL/GenBank/DDBJ databases">
        <authorList>
            <person name="Nowell W R."/>
        </authorList>
    </citation>
    <scope>NUCLEOTIDE SEQUENCE</scope>
</reference>
<proteinExistence type="inferred from homology"/>
<dbReference type="AlphaFoldDB" id="A0A816RRN4"/>
<comment type="catalytic activity">
    <reaction evidence="8">
        <text>2'-deoxyguanosine + phosphate = 2-deoxy-alpha-D-ribose 1-phosphate + guanine</text>
        <dbReference type="Rhea" id="RHEA:27738"/>
        <dbReference type="ChEBI" id="CHEBI:16235"/>
        <dbReference type="ChEBI" id="CHEBI:17172"/>
        <dbReference type="ChEBI" id="CHEBI:43474"/>
        <dbReference type="ChEBI" id="CHEBI:57259"/>
        <dbReference type="EC" id="2.4.2.1"/>
    </reaction>
</comment>
<dbReference type="InterPro" id="IPR011270">
    <property type="entry name" value="Pur_Nuc_Pase_Ino/Guo-sp"/>
</dbReference>
<dbReference type="SUPFAM" id="SSF53167">
    <property type="entry name" value="Purine and uridine phosphorylases"/>
    <property type="match status" value="1"/>
</dbReference>
<comment type="caution">
    <text evidence="14">The sequence shown here is derived from an EMBL/GenBank/DDBJ whole genome shotgun (WGS) entry which is preliminary data.</text>
</comment>
<gene>
    <name evidence="14" type="ORF">MBJ925_LOCUS17690</name>
    <name evidence="15" type="ORF">SMN809_LOCUS34647</name>
</gene>